<dbReference type="RefSeq" id="WP_072554303.1">
    <property type="nucleotide sequence ID" value="NZ_CP018155.1"/>
</dbReference>
<sequence length="120" mass="13805">MNTQEVANKWLEMCQQGKNLECVSELYADNIVSKEMPGYPAGELVSGKQNVWNKSKEWLDNIAEFHSNEISEPIVAGNHFSSKMTFDITFKDRGRQQMEEVCVFEVHNGKIASEQFFYSM</sequence>
<proteinExistence type="predicted"/>
<dbReference type="InterPro" id="IPR032710">
    <property type="entry name" value="NTF2-like_dom_sf"/>
</dbReference>
<accession>A0A1L3JFR8</accession>
<dbReference type="STRING" id="1850252.LPB136_00730"/>
<dbReference type="AlphaFoldDB" id="A0A1L3JFR8"/>
<evidence type="ECO:0000313" key="3">
    <source>
        <dbReference type="Proteomes" id="UP000181898"/>
    </source>
</evidence>
<dbReference type="Pfam" id="PF20409">
    <property type="entry name" value="SnoaL_5"/>
    <property type="match status" value="1"/>
</dbReference>
<keyword evidence="3" id="KW-1185">Reference proteome</keyword>
<name>A0A1L3JFR8_9FLAO</name>
<dbReference type="OrthoDB" id="336094at2"/>
<evidence type="ECO:0000313" key="2">
    <source>
        <dbReference type="EMBL" id="APG63981.1"/>
    </source>
</evidence>
<dbReference type="Proteomes" id="UP000181898">
    <property type="component" value="Chromosome"/>
</dbReference>
<feature type="domain" description="SnoaL-like" evidence="1">
    <location>
        <begin position="1"/>
        <end position="118"/>
    </location>
</feature>
<dbReference type="InterPro" id="IPR046860">
    <property type="entry name" value="SnoaL_5"/>
</dbReference>
<dbReference type="EMBL" id="CP018155">
    <property type="protein sequence ID" value="APG63981.1"/>
    <property type="molecule type" value="Genomic_DNA"/>
</dbReference>
<evidence type="ECO:0000259" key="1">
    <source>
        <dbReference type="Pfam" id="PF20409"/>
    </source>
</evidence>
<dbReference type="KEGG" id="ten:LPB136_00730"/>
<gene>
    <name evidence="2" type="ORF">LPB136_00730</name>
</gene>
<organism evidence="2 3">
    <name type="scientific">Tenacibaculum todarodis</name>
    <dbReference type="NCBI Taxonomy" id="1850252"/>
    <lineage>
        <taxon>Bacteria</taxon>
        <taxon>Pseudomonadati</taxon>
        <taxon>Bacteroidota</taxon>
        <taxon>Flavobacteriia</taxon>
        <taxon>Flavobacteriales</taxon>
        <taxon>Flavobacteriaceae</taxon>
        <taxon>Tenacibaculum</taxon>
    </lineage>
</organism>
<protein>
    <recommendedName>
        <fullName evidence="1">SnoaL-like domain-containing protein</fullName>
    </recommendedName>
</protein>
<dbReference type="SUPFAM" id="SSF54427">
    <property type="entry name" value="NTF2-like"/>
    <property type="match status" value="1"/>
</dbReference>
<reference evidence="2 3" key="1">
    <citation type="submission" date="2016-11" db="EMBL/GenBank/DDBJ databases">
        <title>Tenacibaculum sp. LPB0136, isolated from marine environment.</title>
        <authorList>
            <person name="Kim E."/>
            <person name="Yi H."/>
        </authorList>
    </citation>
    <scope>NUCLEOTIDE SEQUENCE [LARGE SCALE GENOMIC DNA]</scope>
    <source>
        <strain evidence="2 3">LPB0136</strain>
    </source>
</reference>
<dbReference type="Gene3D" id="3.10.450.50">
    <property type="match status" value="1"/>
</dbReference>